<evidence type="ECO:0000313" key="2">
    <source>
        <dbReference type="Proteomes" id="UP001145114"/>
    </source>
</evidence>
<keyword evidence="2" id="KW-1185">Reference proteome</keyword>
<evidence type="ECO:0000313" key="1">
    <source>
        <dbReference type="EMBL" id="KAJ1676322.1"/>
    </source>
</evidence>
<comment type="caution">
    <text evidence="1">The sequence shown here is derived from an EMBL/GenBank/DDBJ whole genome shotgun (WGS) entry which is preliminary data.</text>
</comment>
<feature type="non-terminal residue" evidence="1">
    <location>
        <position position="119"/>
    </location>
</feature>
<name>A0ACC1HJC6_9FUNG</name>
<organism evidence="1 2">
    <name type="scientific">Spiromyces aspiralis</name>
    <dbReference type="NCBI Taxonomy" id="68401"/>
    <lineage>
        <taxon>Eukaryota</taxon>
        <taxon>Fungi</taxon>
        <taxon>Fungi incertae sedis</taxon>
        <taxon>Zoopagomycota</taxon>
        <taxon>Kickxellomycotina</taxon>
        <taxon>Kickxellomycetes</taxon>
        <taxon>Kickxellales</taxon>
        <taxon>Kickxellaceae</taxon>
        <taxon>Spiromyces</taxon>
    </lineage>
</organism>
<protein>
    <submittedName>
        <fullName evidence="1">Uncharacterized protein</fullName>
    </submittedName>
</protein>
<gene>
    <name evidence="1" type="ORF">EV182_008425</name>
</gene>
<proteinExistence type="predicted"/>
<dbReference type="EMBL" id="JAMZIH010004322">
    <property type="protein sequence ID" value="KAJ1676322.1"/>
    <property type="molecule type" value="Genomic_DNA"/>
</dbReference>
<accession>A0ACC1HJC6</accession>
<reference evidence="1" key="1">
    <citation type="submission" date="2022-06" db="EMBL/GenBank/DDBJ databases">
        <title>Phylogenomic reconstructions and comparative analyses of Kickxellomycotina fungi.</title>
        <authorList>
            <person name="Reynolds N.K."/>
            <person name="Stajich J.E."/>
            <person name="Barry K."/>
            <person name="Grigoriev I.V."/>
            <person name="Crous P."/>
            <person name="Smith M.E."/>
        </authorList>
    </citation>
    <scope>NUCLEOTIDE SEQUENCE</scope>
    <source>
        <strain evidence="1">RSA 2271</strain>
    </source>
</reference>
<dbReference type="Proteomes" id="UP001145114">
    <property type="component" value="Unassembled WGS sequence"/>
</dbReference>
<sequence length="119" mass="13564">MPEKYKQPDQDPHPVAAPYSVTLDLSEKSQPQSPRLQQQQQQVNSQKPSNSQVELSNYDLSMPPTALPPAYEDDFNWENFSEASDDSDDDKKADAASNPKRHGRCHAFWRLHPLIRGFV</sequence>